<dbReference type="GO" id="GO:0005886">
    <property type="term" value="C:plasma membrane"/>
    <property type="evidence" value="ECO:0007669"/>
    <property type="project" value="UniProtKB-SubCell"/>
</dbReference>
<dbReference type="InterPro" id="IPR001992">
    <property type="entry name" value="T2SS_GspF/T4SS_PilC_CS"/>
</dbReference>
<evidence type="ECO:0000256" key="7">
    <source>
        <dbReference type="ARBA" id="ARBA00022989"/>
    </source>
</evidence>
<evidence type="ECO:0000256" key="6">
    <source>
        <dbReference type="ARBA" id="ARBA00022692"/>
    </source>
</evidence>
<keyword evidence="6 9" id="KW-0812">Transmembrane</keyword>
<feature type="transmembrane region" description="Helical" evidence="10">
    <location>
        <begin position="95"/>
        <end position="118"/>
    </location>
</feature>
<evidence type="ECO:0000256" key="1">
    <source>
        <dbReference type="ARBA" id="ARBA00004429"/>
    </source>
</evidence>
<feature type="domain" description="Type II secretion system protein GspF" evidence="11">
    <location>
        <begin position="10"/>
        <end position="119"/>
    </location>
</feature>
<keyword evidence="3 9" id="KW-0813">Transport</keyword>
<dbReference type="PANTHER" id="PTHR30012">
    <property type="entry name" value="GENERAL SECRETION PATHWAY PROTEIN"/>
    <property type="match status" value="1"/>
</dbReference>
<dbReference type="InterPro" id="IPR042094">
    <property type="entry name" value="T2SS_GspF_sf"/>
</dbReference>
<dbReference type="GO" id="GO:0015628">
    <property type="term" value="P:protein secretion by the type II secretion system"/>
    <property type="evidence" value="ECO:0007669"/>
    <property type="project" value="TreeGrafter"/>
</dbReference>
<dbReference type="PROSITE" id="PS00874">
    <property type="entry name" value="T2SP_F"/>
    <property type="match status" value="1"/>
</dbReference>
<keyword evidence="13" id="KW-1185">Reference proteome</keyword>
<sequence>MKEAAQLHLIRQLHSLLKSGLSLLDTVQMMGLTNIQKSLANGNSLSYSLSRMGFHSFCVSLIQTGETTGNLLDSLSQASTYLAKQIKLQQKIKKALSYPCIVLFVSGFVLLAMFQWVIPSFESMFANFQAELPWPTRFLIHSSHWVQTYSLMVAIGLVSLMGLFHFIWTRHTQTQQVVDHLLLRLPIVGSIRRSSLLIQWSRNISLLTAKGVPILEALKQTALHSNDWISFNFCAQINVSLAQGWSLSESIKQISGKSLLTQKEQLQLIKVGEVSGDLPQMLANIANQEEDHLDHMIDQLAQSIEPCLMIIMGLLIACLVISLYLPIFEMGQIL</sequence>
<keyword evidence="8 10" id="KW-0472">Membrane</keyword>
<organism evidence="12 13">
    <name type="scientific">Polynucleobacter cosmopolitanus</name>
    <dbReference type="NCBI Taxonomy" id="351345"/>
    <lineage>
        <taxon>Bacteria</taxon>
        <taxon>Pseudomonadati</taxon>
        <taxon>Pseudomonadota</taxon>
        <taxon>Betaproteobacteria</taxon>
        <taxon>Burkholderiales</taxon>
        <taxon>Burkholderiaceae</taxon>
        <taxon>Polynucleobacter</taxon>
    </lineage>
</organism>
<feature type="domain" description="Type II secretion system protein GspF" evidence="11">
    <location>
        <begin position="200"/>
        <end position="326"/>
    </location>
</feature>
<gene>
    <name evidence="12" type="ORF">AOC33_03330</name>
</gene>
<keyword evidence="4" id="KW-1003">Cell membrane</keyword>
<comment type="similarity">
    <text evidence="2 9">Belongs to the GSP F family.</text>
</comment>
<dbReference type="PANTHER" id="PTHR30012:SF7">
    <property type="entry name" value="PROTEIN TRANSPORT PROTEIN HOFC HOMOLOG"/>
    <property type="match status" value="1"/>
</dbReference>
<keyword evidence="7 10" id="KW-1133">Transmembrane helix</keyword>
<dbReference type="Gene3D" id="1.20.81.30">
    <property type="entry name" value="Type II secretion system (T2SS), domain F"/>
    <property type="match status" value="2"/>
</dbReference>
<evidence type="ECO:0000256" key="5">
    <source>
        <dbReference type="ARBA" id="ARBA00022519"/>
    </source>
</evidence>
<protein>
    <recommendedName>
        <fullName evidence="11">Type II secretion system protein GspF domain-containing protein</fullName>
    </recommendedName>
</protein>
<dbReference type="OrthoDB" id="9805682at2"/>
<accession>A0A229FVV8</accession>
<evidence type="ECO:0000256" key="4">
    <source>
        <dbReference type="ARBA" id="ARBA00022475"/>
    </source>
</evidence>
<evidence type="ECO:0000256" key="10">
    <source>
        <dbReference type="SAM" id="Phobius"/>
    </source>
</evidence>
<proteinExistence type="inferred from homology"/>
<dbReference type="InterPro" id="IPR003004">
    <property type="entry name" value="GspF/PilC"/>
</dbReference>
<evidence type="ECO:0000256" key="3">
    <source>
        <dbReference type="ARBA" id="ARBA00022448"/>
    </source>
</evidence>
<dbReference type="EMBL" id="NJGG01000001">
    <property type="protein sequence ID" value="OXL16127.1"/>
    <property type="molecule type" value="Genomic_DNA"/>
</dbReference>
<comment type="subcellular location">
    <subcellularLocation>
        <location evidence="1 9">Cell inner membrane</location>
        <topology evidence="1 9">Multi-pass membrane protein</topology>
    </subcellularLocation>
</comment>
<evidence type="ECO:0000259" key="11">
    <source>
        <dbReference type="Pfam" id="PF00482"/>
    </source>
</evidence>
<name>A0A229FVV8_9BURK</name>
<keyword evidence="5" id="KW-0997">Cell inner membrane</keyword>
<evidence type="ECO:0000256" key="8">
    <source>
        <dbReference type="ARBA" id="ARBA00023136"/>
    </source>
</evidence>
<dbReference type="Pfam" id="PF00482">
    <property type="entry name" value="T2SSF"/>
    <property type="match status" value="2"/>
</dbReference>
<dbReference type="InterPro" id="IPR018076">
    <property type="entry name" value="T2SS_GspF_dom"/>
</dbReference>
<reference evidence="12 13" key="1">
    <citation type="submission" date="2017-06" db="EMBL/GenBank/DDBJ databases">
        <title>Reclassification of a Polynucleobacter cosmopolitanus strain isolated from tropical Lake Victoria as Polynucleobacter victoriensis comb. nov.</title>
        <authorList>
            <person name="Hahn M.W."/>
        </authorList>
    </citation>
    <scope>NUCLEOTIDE SEQUENCE [LARGE SCALE GENOMIC DNA]</scope>
    <source>
        <strain evidence="12 13">MWH-MoIso2</strain>
    </source>
</reference>
<feature type="transmembrane region" description="Helical" evidence="10">
    <location>
        <begin position="149"/>
        <end position="168"/>
    </location>
</feature>
<dbReference type="PRINTS" id="PR00812">
    <property type="entry name" value="BCTERIALGSPF"/>
</dbReference>
<dbReference type="Proteomes" id="UP000215188">
    <property type="component" value="Unassembled WGS sequence"/>
</dbReference>
<evidence type="ECO:0000256" key="2">
    <source>
        <dbReference type="ARBA" id="ARBA00005745"/>
    </source>
</evidence>
<evidence type="ECO:0000256" key="9">
    <source>
        <dbReference type="RuleBase" id="RU003923"/>
    </source>
</evidence>
<evidence type="ECO:0000313" key="12">
    <source>
        <dbReference type="EMBL" id="OXL16127.1"/>
    </source>
</evidence>
<dbReference type="RefSeq" id="WP_089515156.1">
    <property type="nucleotide sequence ID" value="NZ_NJGG01000001.1"/>
</dbReference>
<dbReference type="AlphaFoldDB" id="A0A229FVV8"/>
<comment type="caution">
    <text evidence="12">The sequence shown here is derived from an EMBL/GenBank/DDBJ whole genome shotgun (WGS) entry which is preliminary data.</text>
</comment>
<feature type="transmembrane region" description="Helical" evidence="10">
    <location>
        <begin position="306"/>
        <end position="327"/>
    </location>
</feature>
<evidence type="ECO:0000313" key="13">
    <source>
        <dbReference type="Proteomes" id="UP000215188"/>
    </source>
</evidence>